<dbReference type="GeneID" id="34464919"/>
<gene>
    <name evidence="2" type="ORF">ASPGLDRAFT_634434</name>
</gene>
<dbReference type="RefSeq" id="XP_022398312.1">
    <property type="nucleotide sequence ID" value="XM_022548659.1"/>
</dbReference>
<name>A0A1L9VCG8_ASPGL</name>
<feature type="compositionally biased region" description="Polar residues" evidence="1">
    <location>
        <begin position="367"/>
        <end position="390"/>
    </location>
</feature>
<feature type="compositionally biased region" description="Low complexity" evidence="1">
    <location>
        <begin position="290"/>
        <end position="314"/>
    </location>
</feature>
<feature type="region of interest" description="Disordered" evidence="1">
    <location>
        <begin position="255"/>
        <end position="314"/>
    </location>
</feature>
<dbReference type="OrthoDB" id="4185962at2759"/>
<feature type="compositionally biased region" description="Low complexity" evidence="1">
    <location>
        <begin position="452"/>
        <end position="468"/>
    </location>
</feature>
<dbReference type="AlphaFoldDB" id="A0A1L9VCG8"/>
<sequence length="643" mass="69996">MVLLFCPGVYLLYVSSCLYLVSLTCAAFHLPGFINYTGHLPDTMETMASNDRVNQRRQGLSWSLSFRSSARKRPGKIVRPPTPPPTCEERVHYPVFNPHDPRHNPTAIPPSWIRGSYSLSEDSSSTQNTGRWHSLSERSLRKARSGLDAIRSGMHRRPSVDQLGPRRNIPGLWMSTDSRASSIDRPDSSFPSTISEASTDDEFEFGTDLYRTRPNGSSAWNLEIVNKYLSEVGSSHALPPDVYTDVDIGPAGSRLEGETLNNPSEADSEVTRLPSKTQTIKWDDRIQPGRRPSTSTSSSVISSRASTSSDESTLSQLIDATQAFEALCSFDEPAKDVPNSSDVGRDADGSLSATSRSSTESLSEGAASQSNGSARANSEGADNQSCSDNGETPAEKPSRETSRASSMNASGGSNSSTGQGNQSRYSTCQSDSTAPTSRAQSSCWIHSEGNASTPPTSYTQSRRSTSQSEGNASAAHASWSNVSSPIEHDNVLFLPSTGPGDEHFDVDGKSNDFSPDQGAAIKSELAIIHEGNIDSTTGLGIHQSASASVHTDSQMDSPLYTHELDRQPSVRSRKSRKSIESNDDCFLTYAMFQKQYYVLLLSNDAMRLCHCLTVYCYLGSYIYPRSCFRVLSLELVLSGELWR</sequence>
<proteinExistence type="predicted"/>
<feature type="compositionally biased region" description="Basic and acidic residues" evidence="1">
    <location>
        <begin position="393"/>
        <end position="402"/>
    </location>
</feature>
<evidence type="ECO:0000313" key="3">
    <source>
        <dbReference type="Proteomes" id="UP000184300"/>
    </source>
</evidence>
<organism evidence="2 3">
    <name type="scientific">Aspergillus glaucus CBS 516.65</name>
    <dbReference type="NCBI Taxonomy" id="1160497"/>
    <lineage>
        <taxon>Eukaryota</taxon>
        <taxon>Fungi</taxon>
        <taxon>Dikarya</taxon>
        <taxon>Ascomycota</taxon>
        <taxon>Pezizomycotina</taxon>
        <taxon>Eurotiomycetes</taxon>
        <taxon>Eurotiomycetidae</taxon>
        <taxon>Eurotiales</taxon>
        <taxon>Aspergillaceae</taxon>
        <taxon>Aspergillus</taxon>
        <taxon>Aspergillus subgen. Aspergillus</taxon>
    </lineage>
</organism>
<dbReference type="VEuPathDB" id="FungiDB:ASPGLDRAFT_634434"/>
<dbReference type="EMBL" id="KV878905">
    <property type="protein sequence ID" value="OJJ81614.1"/>
    <property type="molecule type" value="Genomic_DNA"/>
</dbReference>
<evidence type="ECO:0000256" key="1">
    <source>
        <dbReference type="SAM" id="MobiDB-lite"/>
    </source>
</evidence>
<accession>A0A1L9VCG8</accession>
<feature type="region of interest" description="Disordered" evidence="1">
    <location>
        <begin position="157"/>
        <end position="194"/>
    </location>
</feature>
<evidence type="ECO:0000313" key="2">
    <source>
        <dbReference type="EMBL" id="OJJ81614.1"/>
    </source>
</evidence>
<keyword evidence="3" id="KW-1185">Reference proteome</keyword>
<protein>
    <submittedName>
        <fullName evidence="2">Uncharacterized protein</fullName>
    </submittedName>
</protein>
<feature type="compositionally biased region" description="Low complexity" evidence="1">
    <location>
        <begin position="403"/>
        <end position="424"/>
    </location>
</feature>
<feature type="compositionally biased region" description="Polar residues" evidence="1">
    <location>
        <begin position="425"/>
        <end position="444"/>
    </location>
</feature>
<reference evidence="3" key="1">
    <citation type="journal article" date="2017" name="Genome Biol.">
        <title>Comparative genomics reveals high biological diversity and specific adaptations in the industrially and medically important fungal genus Aspergillus.</title>
        <authorList>
            <person name="de Vries R.P."/>
            <person name="Riley R."/>
            <person name="Wiebenga A."/>
            <person name="Aguilar-Osorio G."/>
            <person name="Amillis S."/>
            <person name="Uchima C.A."/>
            <person name="Anderluh G."/>
            <person name="Asadollahi M."/>
            <person name="Askin M."/>
            <person name="Barry K."/>
            <person name="Battaglia E."/>
            <person name="Bayram O."/>
            <person name="Benocci T."/>
            <person name="Braus-Stromeyer S.A."/>
            <person name="Caldana C."/>
            <person name="Canovas D."/>
            <person name="Cerqueira G.C."/>
            <person name="Chen F."/>
            <person name="Chen W."/>
            <person name="Choi C."/>
            <person name="Clum A."/>
            <person name="Dos Santos R.A."/>
            <person name="Damasio A.R."/>
            <person name="Diallinas G."/>
            <person name="Emri T."/>
            <person name="Fekete E."/>
            <person name="Flipphi M."/>
            <person name="Freyberg S."/>
            <person name="Gallo A."/>
            <person name="Gournas C."/>
            <person name="Habgood R."/>
            <person name="Hainaut M."/>
            <person name="Harispe M.L."/>
            <person name="Henrissat B."/>
            <person name="Hilden K.S."/>
            <person name="Hope R."/>
            <person name="Hossain A."/>
            <person name="Karabika E."/>
            <person name="Karaffa L."/>
            <person name="Karanyi Z."/>
            <person name="Krasevec N."/>
            <person name="Kuo A."/>
            <person name="Kusch H."/>
            <person name="LaButti K."/>
            <person name="Lagendijk E.L."/>
            <person name="Lapidus A."/>
            <person name="Levasseur A."/>
            <person name="Lindquist E."/>
            <person name="Lipzen A."/>
            <person name="Logrieco A.F."/>
            <person name="MacCabe A."/>
            <person name="Maekelae M.R."/>
            <person name="Malavazi I."/>
            <person name="Melin P."/>
            <person name="Meyer V."/>
            <person name="Mielnichuk N."/>
            <person name="Miskei M."/>
            <person name="Molnar A.P."/>
            <person name="Mule G."/>
            <person name="Ngan C.Y."/>
            <person name="Orejas M."/>
            <person name="Orosz E."/>
            <person name="Ouedraogo J.P."/>
            <person name="Overkamp K.M."/>
            <person name="Park H.-S."/>
            <person name="Perrone G."/>
            <person name="Piumi F."/>
            <person name="Punt P.J."/>
            <person name="Ram A.F."/>
            <person name="Ramon A."/>
            <person name="Rauscher S."/>
            <person name="Record E."/>
            <person name="Riano-Pachon D.M."/>
            <person name="Robert V."/>
            <person name="Roehrig J."/>
            <person name="Ruller R."/>
            <person name="Salamov A."/>
            <person name="Salih N.S."/>
            <person name="Samson R.A."/>
            <person name="Sandor E."/>
            <person name="Sanguinetti M."/>
            <person name="Schuetze T."/>
            <person name="Sepcic K."/>
            <person name="Shelest E."/>
            <person name="Sherlock G."/>
            <person name="Sophianopoulou V."/>
            <person name="Squina F.M."/>
            <person name="Sun H."/>
            <person name="Susca A."/>
            <person name="Todd R.B."/>
            <person name="Tsang A."/>
            <person name="Unkles S.E."/>
            <person name="van de Wiele N."/>
            <person name="van Rossen-Uffink D."/>
            <person name="Oliveira J.V."/>
            <person name="Vesth T.C."/>
            <person name="Visser J."/>
            <person name="Yu J.-H."/>
            <person name="Zhou M."/>
            <person name="Andersen M.R."/>
            <person name="Archer D.B."/>
            <person name="Baker S.E."/>
            <person name="Benoit I."/>
            <person name="Brakhage A.A."/>
            <person name="Braus G.H."/>
            <person name="Fischer R."/>
            <person name="Frisvad J.C."/>
            <person name="Goldman G.H."/>
            <person name="Houbraken J."/>
            <person name="Oakley B."/>
            <person name="Pocsi I."/>
            <person name="Scazzocchio C."/>
            <person name="Seiboth B."/>
            <person name="vanKuyk P.A."/>
            <person name="Wortman J."/>
            <person name="Dyer P.S."/>
            <person name="Grigoriev I.V."/>
        </authorList>
    </citation>
    <scope>NUCLEOTIDE SEQUENCE [LARGE SCALE GENOMIC DNA]</scope>
    <source>
        <strain evidence="3">CBS 516.65</strain>
    </source>
</reference>
<feature type="region of interest" description="Disordered" evidence="1">
    <location>
        <begin position="332"/>
        <end position="481"/>
    </location>
</feature>
<dbReference type="Proteomes" id="UP000184300">
    <property type="component" value="Unassembled WGS sequence"/>
</dbReference>
<feature type="compositionally biased region" description="Low complexity" evidence="1">
    <location>
        <begin position="349"/>
        <end position="366"/>
    </location>
</feature>